<dbReference type="Proteomes" id="UP000249723">
    <property type="component" value="Unassembled WGS sequence"/>
</dbReference>
<feature type="region of interest" description="Disordered" evidence="7">
    <location>
        <begin position="15"/>
        <end position="48"/>
    </location>
</feature>
<feature type="region of interest" description="Disordered" evidence="7">
    <location>
        <begin position="341"/>
        <end position="362"/>
    </location>
</feature>
<keyword evidence="9" id="KW-1185">Reference proteome</keyword>
<comment type="similarity">
    <text evidence="1 6">Belongs to the GPN-loop GTPase family.</text>
</comment>
<organism evidence="8 9">
    <name type="scientific">Microbotryum saponariae</name>
    <dbReference type="NCBI Taxonomy" id="289078"/>
    <lineage>
        <taxon>Eukaryota</taxon>
        <taxon>Fungi</taxon>
        <taxon>Dikarya</taxon>
        <taxon>Basidiomycota</taxon>
        <taxon>Pucciniomycotina</taxon>
        <taxon>Microbotryomycetes</taxon>
        <taxon>Microbotryales</taxon>
        <taxon>Microbotryaceae</taxon>
        <taxon>Microbotryum</taxon>
    </lineage>
</organism>
<name>A0A2X0MIL2_9BASI</name>
<protein>
    <recommendedName>
        <fullName evidence="2 6">GPN-loop GTPase 3</fullName>
    </recommendedName>
</protein>
<evidence type="ECO:0000256" key="5">
    <source>
        <dbReference type="ARBA" id="ARBA00023134"/>
    </source>
</evidence>
<proteinExistence type="inferred from homology"/>
<dbReference type="InterPro" id="IPR004130">
    <property type="entry name" value="Gpn"/>
</dbReference>
<dbReference type="PANTHER" id="PTHR21231">
    <property type="entry name" value="XPA-BINDING PROTEIN 1-RELATED"/>
    <property type="match status" value="1"/>
</dbReference>
<dbReference type="InterPro" id="IPR030228">
    <property type="entry name" value="Gpn3"/>
</dbReference>
<dbReference type="Gene3D" id="3.40.50.300">
    <property type="entry name" value="P-loop containing nucleotide triphosphate hydrolases"/>
    <property type="match status" value="1"/>
</dbReference>
<dbReference type="CDD" id="cd17872">
    <property type="entry name" value="GPN3"/>
    <property type="match status" value="1"/>
</dbReference>
<dbReference type="InterPro" id="IPR027417">
    <property type="entry name" value="P-loop_NTPase"/>
</dbReference>
<dbReference type="OrthoDB" id="5839at2759"/>
<accession>A0A2X0MIL2</accession>
<evidence type="ECO:0000313" key="9">
    <source>
        <dbReference type="Proteomes" id="UP000249723"/>
    </source>
</evidence>
<feature type="compositionally biased region" description="Basic and acidic residues" evidence="7">
    <location>
        <begin position="342"/>
        <end position="353"/>
    </location>
</feature>
<evidence type="ECO:0000256" key="2">
    <source>
        <dbReference type="ARBA" id="ARBA00014587"/>
    </source>
</evidence>
<dbReference type="GO" id="GO:0003924">
    <property type="term" value="F:GTPase activity"/>
    <property type="evidence" value="ECO:0007669"/>
    <property type="project" value="TreeGrafter"/>
</dbReference>
<keyword evidence="4 6" id="KW-0378">Hydrolase</keyword>
<dbReference type="Pfam" id="PF03029">
    <property type="entry name" value="ATP_bind_1"/>
    <property type="match status" value="2"/>
</dbReference>
<dbReference type="AlphaFoldDB" id="A0A2X0MIL2"/>
<reference evidence="9" key="1">
    <citation type="submission" date="2016-10" db="EMBL/GenBank/DDBJ databases">
        <authorList>
            <person name="Jeantristanb JTB J.-T."/>
            <person name="Ricardo R."/>
        </authorList>
    </citation>
    <scope>NUCLEOTIDE SEQUENCE [LARGE SCALE GENOMIC DNA]</scope>
</reference>
<dbReference type="EMBL" id="FMWP01000012">
    <property type="protein sequence ID" value="SCZ88683.1"/>
    <property type="molecule type" value="Genomic_DNA"/>
</dbReference>
<dbReference type="STRING" id="289078.A0A2X0MIL2"/>
<feature type="compositionally biased region" description="Polar residues" evidence="7">
    <location>
        <begin position="27"/>
        <end position="40"/>
    </location>
</feature>
<evidence type="ECO:0000256" key="1">
    <source>
        <dbReference type="ARBA" id="ARBA00005290"/>
    </source>
</evidence>
<sequence>MAAEDLRKAKLGELGSGACTRPHHRQPISTPHSASSTHTLNMRCKPNHHHPYQIPTDGLMTAHLIDAVLVTGPAGAGKSTFCASLITHAQSLGRSVHLFNLDPAADKFEHPPSIDIKDLVSLEEVMDDLQLGPNGGLIYCFEYLMNNLDWLQEQMGDYDDDYASTVHPAHQGPTLKLTPTPSSQLVIDCPGQIELYTHIPVLPKLAKLLTSTMGIQLVSVYLLESQFMEDTAKYFSGVLSAMSCMVGLEVPSVNVMSKMDLVKKGTTGAKRRKQVDRFLDPDPELLRESANRTTNPKFHALNSALVQLIEDFNMVQFLPLDVTDEESIGVVLSHIDNAIQYGEHEEPKEPHDMDEGDFDVAE</sequence>
<evidence type="ECO:0000313" key="8">
    <source>
        <dbReference type="EMBL" id="SCZ88683.1"/>
    </source>
</evidence>
<evidence type="ECO:0000256" key="3">
    <source>
        <dbReference type="ARBA" id="ARBA00022741"/>
    </source>
</evidence>
<dbReference type="SUPFAM" id="SSF52540">
    <property type="entry name" value="P-loop containing nucleoside triphosphate hydrolases"/>
    <property type="match status" value="1"/>
</dbReference>
<dbReference type="GO" id="GO:0005525">
    <property type="term" value="F:GTP binding"/>
    <property type="evidence" value="ECO:0007669"/>
    <property type="project" value="UniProtKB-KW"/>
</dbReference>
<comment type="function">
    <text evidence="6">Small GTPase required for proper nuclear import of RNA polymerase II and III (RNAPII and RNAPIII). May act at an RNAP assembly step prior to nuclear import.</text>
</comment>
<evidence type="ECO:0000256" key="7">
    <source>
        <dbReference type="SAM" id="MobiDB-lite"/>
    </source>
</evidence>
<keyword evidence="3 6" id="KW-0547">Nucleotide-binding</keyword>
<evidence type="ECO:0000256" key="4">
    <source>
        <dbReference type="ARBA" id="ARBA00022801"/>
    </source>
</evidence>
<gene>
    <name evidence="8" type="ORF">BZ3500_MVSOF-1268-A1-R1_CHR2-1G04569</name>
</gene>
<keyword evidence="5 6" id="KW-0342">GTP-binding</keyword>
<dbReference type="PANTHER" id="PTHR21231:SF7">
    <property type="entry name" value="GPN-LOOP GTPASE 3"/>
    <property type="match status" value="1"/>
</dbReference>
<evidence type="ECO:0000256" key="6">
    <source>
        <dbReference type="RuleBase" id="RU365059"/>
    </source>
</evidence>
<comment type="subunit">
    <text evidence="6">Binds to RNA polymerase II (RNAPII).</text>
</comment>